<dbReference type="PANTHER" id="PTHR10742:SF342">
    <property type="entry name" value="AMINE OXIDASE"/>
    <property type="match status" value="1"/>
</dbReference>
<name>A0A2R3Z989_9FLAO</name>
<comment type="pathway">
    <text evidence="1">Plant hormone metabolism; auxin biosynthesis.</text>
</comment>
<evidence type="ECO:0000259" key="7">
    <source>
        <dbReference type="Pfam" id="PF01593"/>
    </source>
</evidence>
<dbReference type="InterPro" id="IPR050281">
    <property type="entry name" value="Flavin_monoamine_oxidase"/>
</dbReference>
<evidence type="ECO:0000256" key="4">
    <source>
        <dbReference type="ARBA" id="ARBA00017871"/>
    </source>
</evidence>
<dbReference type="InterPro" id="IPR002937">
    <property type="entry name" value="Amino_oxidase"/>
</dbReference>
<dbReference type="EMBL" id="CP028136">
    <property type="protein sequence ID" value="AVR46848.1"/>
    <property type="molecule type" value="Genomic_DNA"/>
</dbReference>
<dbReference type="OrthoDB" id="56323at2"/>
<keyword evidence="5" id="KW-0073">Auxin biosynthesis</keyword>
<dbReference type="GO" id="GO:0001716">
    <property type="term" value="F:L-amino-acid oxidase activity"/>
    <property type="evidence" value="ECO:0007669"/>
    <property type="project" value="TreeGrafter"/>
</dbReference>
<evidence type="ECO:0000256" key="6">
    <source>
        <dbReference type="ARBA" id="ARBA00047321"/>
    </source>
</evidence>
<dbReference type="PROSITE" id="PS51318">
    <property type="entry name" value="TAT"/>
    <property type="match status" value="1"/>
</dbReference>
<evidence type="ECO:0000256" key="3">
    <source>
        <dbReference type="ARBA" id="ARBA00012535"/>
    </source>
</evidence>
<dbReference type="Pfam" id="PF01593">
    <property type="entry name" value="Amino_oxidase"/>
    <property type="match status" value="1"/>
</dbReference>
<dbReference type="SUPFAM" id="SSF51905">
    <property type="entry name" value="FAD/NAD(P)-binding domain"/>
    <property type="match status" value="1"/>
</dbReference>
<dbReference type="Proteomes" id="UP000241507">
    <property type="component" value="Chromosome"/>
</dbReference>
<reference evidence="9" key="1">
    <citation type="submission" date="2018-03" db="EMBL/GenBank/DDBJ databases">
        <title>Gramella fulva sp. nov., isolated from a dry surface of tidal flat.</title>
        <authorList>
            <person name="Hwang S.H."/>
            <person name="Hwang W.M."/>
            <person name="Kang K."/>
            <person name="Ahn T.-Y."/>
        </authorList>
    </citation>
    <scope>NUCLEOTIDE SEQUENCE [LARGE SCALE GENOMIC DNA]</scope>
    <source>
        <strain evidence="9">SH35</strain>
    </source>
</reference>
<dbReference type="PANTHER" id="PTHR10742">
    <property type="entry name" value="FLAVIN MONOAMINE OXIDASE"/>
    <property type="match status" value="1"/>
</dbReference>
<dbReference type="InterPro" id="IPR006311">
    <property type="entry name" value="TAT_signal"/>
</dbReference>
<evidence type="ECO:0000256" key="1">
    <source>
        <dbReference type="ARBA" id="ARBA00004814"/>
    </source>
</evidence>
<dbReference type="GO" id="GO:0050361">
    <property type="term" value="F:tryptophan 2-monooxygenase activity"/>
    <property type="evidence" value="ECO:0007669"/>
    <property type="project" value="UniProtKB-EC"/>
</dbReference>
<dbReference type="GO" id="GO:0009063">
    <property type="term" value="P:amino acid catabolic process"/>
    <property type="evidence" value="ECO:0007669"/>
    <property type="project" value="TreeGrafter"/>
</dbReference>
<protein>
    <recommendedName>
        <fullName evidence="4">Tryptophan 2-monooxygenase</fullName>
        <ecNumber evidence="3">1.13.12.3</ecNumber>
    </recommendedName>
</protein>
<comment type="catalytic activity">
    <reaction evidence="6">
        <text>L-tryptophan + O2 = indole-3-acetamide + CO2 + H2O</text>
        <dbReference type="Rhea" id="RHEA:16165"/>
        <dbReference type="ChEBI" id="CHEBI:15377"/>
        <dbReference type="ChEBI" id="CHEBI:15379"/>
        <dbReference type="ChEBI" id="CHEBI:16031"/>
        <dbReference type="ChEBI" id="CHEBI:16526"/>
        <dbReference type="ChEBI" id="CHEBI:57912"/>
        <dbReference type="EC" id="1.13.12.3"/>
    </reaction>
</comment>
<dbReference type="InterPro" id="IPR036188">
    <property type="entry name" value="FAD/NAD-bd_sf"/>
</dbReference>
<dbReference type="KEGG" id="grs:C7S20_17155"/>
<dbReference type="GO" id="GO:0009851">
    <property type="term" value="P:auxin biosynthetic process"/>
    <property type="evidence" value="ECO:0007669"/>
    <property type="project" value="UniProtKB-KW"/>
</dbReference>
<sequence length="494" mass="53855">MKKKGTQISRKQFLKSLGLGAGALGTGIFFPNMLAAQSFINDKTNKPKKVLVLGAGLAGLAAAWELKNAGHDVTILEARNRPGGRVSTIRKPFSEGLYAEGGAAGYSDAYTHAKKYINEFGLEKAPYPLPEKPVIYYLNGKQFTVGGAENVKWPYDLTEEEQKLGPMGIVKKYIIDTLPQEIGDPDLWDKEPLVTLDKNSMAEYLKNQGASEGAVNLIQATQWFGAVPTKTSALSMAVSDFGLFMGGTPFVLAGGNDKLPRKMAEKLGNIIHYEKEVKKIEDTGSGVKVTTMGGMPEVHEADYVISTIPLKVMNKIEFSPELSASKKRASENWPYLNITRTYSQIDKPVWDEKISGVAITDLPIEQVYPHLTNGTSMTQPAVLETMTAGPPAGEIGRKTDAELKKMAHDNLAIVYPNIDGHFQKFYSKAWSEDPYALGGPSWPGPGDVTKYLKDLQAPHGRVHFAGEHTSILRSTMEGALRSGARAAKEIHDLA</sequence>
<evidence type="ECO:0000256" key="5">
    <source>
        <dbReference type="ARBA" id="ARBA00023070"/>
    </source>
</evidence>
<keyword evidence="9" id="KW-1185">Reference proteome</keyword>
<dbReference type="Gene3D" id="3.50.50.60">
    <property type="entry name" value="FAD/NAD(P)-binding domain"/>
    <property type="match status" value="1"/>
</dbReference>
<evidence type="ECO:0000313" key="8">
    <source>
        <dbReference type="EMBL" id="AVR46848.1"/>
    </source>
</evidence>
<proteinExistence type="inferred from homology"/>
<gene>
    <name evidence="8" type="ORF">C7S20_17155</name>
</gene>
<dbReference type="EC" id="1.13.12.3" evidence="3"/>
<feature type="domain" description="Amine oxidase" evidence="7">
    <location>
        <begin position="57"/>
        <end position="490"/>
    </location>
</feature>
<accession>A0A2R3Z989</accession>
<dbReference type="SUPFAM" id="SSF54373">
    <property type="entry name" value="FAD-linked reductases, C-terminal domain"/>
    <property type="match status" value="1"/>
</dbReference>
<dbReference type="AlphaFoldDB" id="A0A2R3Z989"/>
<dbReference type="RefSeq" id="WP_107013619.1">
    <property type="nucleotide sequence ID" value="NZ_CP028136.1"/>
</dbReference>
<evidence type="ECO:0000256" key="2">
    <source>
        <dbReference type="ARBA" id="ARBA00005833"/>
    </source>
</evidence>
<evidence type="ECO:0000313" key="9">
    <source>
        <dbReference type="Proteomes" id="UP000241507"/>
    </source>
</evidence>
<comment type="similarity">
    <text evidence="2">Belongs to the tryptophan 2-monooxygenase family.</text>
</comment>
<organism evidence="8 9">
    <name type="scientific">Christiangramia fulva</name>
    <dbReference type="NCBI Taxonomy" id="2126553"/>
    <lineage>
        <taxon>Bacteria</taxon>
        <taxon>Pseudomonadati</taxon>
        <taxon>Bacteroidota</taxon>
        <taxon>Flavobacteriia</taxon>
        <taxon>Flavobacteriales</taxon>
        <taxon>Flavobacteriaceae</taxon>
        <taxon>Christiangramia</taxon>
    </lineage>
</organism>